<evidence type="ECO:0000313" key="4">
    <source>
        <dbReference type="Proteomes" id="UP000252519"/>
    </source>
</evidence>
<evidence type="ECO:0000259" key="2">
    <source>
        <dbReference type="PROSITE" id="PS51864"/>
    </source>
</evidence>
<organism evidence="3 4">
    <name type="scientific">Ancylostoma caninum</name>
    <name type="common">Dog hookworm</name>
    <dbReference type="NCBI Taxonomy" id="29170"/>
    <lineage>
        <taxon>Eukaryota</taxon>
        <taxon>Metazoa</taxon>
        <taxon>Ecdysozoa</taxon>
        <taxon>Nematoda</taxon>
        <taxon>Chromadorea</taxon>
        <taxon>Rhabditida</taxon>
        <taxon>Rhabditina</taxon>
        <taxon>Rhabditomorpha</taxon>
        <taxon>Strongyloidea</taxon>
        <taxon>Ancylostomatidae</taxon>
        <taxon>Ancylostomatinae</taxon>
        <taxon>Ancylostoma</taxon>
    </lineage>
</organism>
<dbReference type="InterPro" id="IPR024079">
    <property type="entry name" value="MetalloPept_cat_dom_sf"/>
</dbReference>
<evidence type="ECO:0000313" key="3">
    <source>
        <dbReference type="EMBL" id="RCN46570.1"/>
    </source>
</evidence>
<name>A0A368GU48_ANCCA</name>
<dbReference type="PANTHER" id="PTHR10127">
    <property type="entry name" value="DISCOIDIN, CUB, EGF, LAMININ , AND ZINC METALLOPROTEASE DOMAIN CONTAINING"/>
    <property type="match status" value="1"/>
</dbReference>
<dbReference type="GO" id="GO:0006508">
    <property type="term" value="P:proteolysis"/>
    <property type="evidence" value="ECO:0007669"/>
    <property type="project" value="InterPro"/>
</dbReference>
<dbReference type="SUPFAM" id="SSF55486">
    <property type="entry name" value="Metalloproteases ('zincins'), catalytic domain"/>
    <property type="match status" value="1"/>
</dbReference>
<dbReference type="PROSITE" id="PS51864">
    <property type="entry name" value="ASTACIN"/>
    <property type="match status" value="1"/>
</dbReference>
<dbReference type="EMBL" id="JOJR01000077">
    <property type="protein sequence ID" value="RCN46570.1"/>
    <property type="molecule type" value="Genomic_DNA"/>
</dbReference>
<dbReference type="InterPro" id="IPR001506">
    <property type="entry name" value="Peptidase_M12A"/>
</dbReference>
<feature type="domain" description="Peptidase M12A" evidence="2">
    <location>
        <begin position="19"/>
        <end position="91"/>
    </location>
</feature>
<dbReference type="Pfam" id="PF01400">
    <property type="entry name" value="Astacin"/>
    <property type="match status" value="1"/>
</dbReference>
<dbReference type="PANTHER" id="PTHR10127:SF850">
    <property type="entry name" value="METALLOENDOPEPTIDASE"/>
    <property type="match status" value="1"/>
</dbReference>
<accession>A0A368GU48</accession>
<evidence type="ECO:0000256" key="1">
    <source>
        <dbReference type="PROSITE-ProRule" id="PRU01211"/>
    </source>
</evidence>
<dbReference type="GO" id="GO:0004222">
    <property type="term" value="F:metalloendopeptidase activity"/>
    <property type="evidence" value="ECO:0007669"/>
    <property type="project" value="InterPro"/>
</dbReference>
<gene>
    <name evidence="3" type="ORF">ANCCAN_07430</name>
</gene>
<comment type="caution">
    <text evidence="1">Lacks conserved residue(s) required for the propagation of feature annotation.</text>
</comment>
<protein>
    <recommendedName>
        <fullName evidence="2">Peptidase M12A domain-containing protein</fullName>
    </recommendedName>
</protein>
<dbReference type="OrthoDB" id="5874945at2759"/>
<feature type="non-terminal residue" evidence="3">
    <location>
        <position position="1"/>
    </location>
</feature>
<dbReference type="AlphaFoldDB" id="A0A368GU48"/>
<comment type="caution">
    <text evidence="3">The sequence shown here is derived from an EMBL/GenBank/DDBJ whole genome shotgun (WGS) entry which is preliminary data.</text>
</comment>
<dbReference type="Proteomes" id="UP000252519">
    <property type="component" value="Unassembled WGS sequence"/>
</dbReference>
<keyword evidence="4" id="KW-1185">Reference proteome</keyword>
<reference evidence="3 4" key="1">
    <citation type="submission" date="2014-10" db="EMBL/GenBank/DDBJ databases">
        <title>Draft genome of the hookworm Ancylostoma caninum.</title>
        <authorList>
            <person name="Mitreva M."/>
        </authorList>
    </citation>
    <scope>NUCLEOTIDE SEQUENCE [LARGE SCALE GENOMIC DNA]</scope>
    <source>
        <strain evidence="3 4">Baltimore</strain>
    </source>
</reference>
<proteinExistence type="predicted"/>
<sequence>YTNRTSQVSSVGPLIGGHNALIHKSPKRWTTYPDNNGNVNIPYVILGVFSKEHKEMIYDAMKELARNTCVRFKQRTNEKEYVQIRNEKNKG</sequence>
<dbReference type="Gene3D" id="3.40.390.10">
    <property type="entry name" value="Collagenase (Catalytic Domain)"/>
    <property type="match status" value="1"/>
</dbReference>